<dbReference type="AlphaFoldDB" id="A0A9Q0QMG4"/>
<gene>
    <name evidence="1" type="ORF">NE237_017069</name>
</gene>
<organism evidence="1 2">
    <name type="scientific">Protea cynaroides</name>
    <dbReference type="NCBI Taxonomy" id="273540"/>
    <lineage>
        <taxon>Eukaryota</taxon>
        <taxon>Viridiplantae</taxon>
        <taxon>Streptophyta</taxon>
        <taxon>Embryophyta</taxon>
        <taxon>Tracheophyta</taxon>
        <taxon>Spermatophyta</taxon>
        <taxon>Magnoliopsida</taxon>
        <taxon>Proteales</taxon>
        <taxon>Proteaceae</taxon>
        <taxon>Protea</taxon>
    </lineage>
</organism>
<name>A0A9Q0QMG4_9MAGN</name>
<dbReference type="EMBL" id="JAMYWD010000007">
    <property type="protein sequence ID" value="KAJ4965220.1"/>
    <property type="molecule type" value="Genomic_DNA"/>
</dbReference>
<accession>A0A9Q0QMG4</accession>
<keyword evidence="2" id="KW-1185">Reference proteome</keyword>
<evidence type="ECO:0000313" key="2">
    <source>
        <dbReference type="Proteomes" id="UP001141806"/>
    </source>
</evidence>
<evidence type="ECO:0000313" key="1">
    <source>
        <dbReference type="EMBL" id="KAJ4965220.1"/>
    </source>
</evidence>
<sequence>MHLMCFPPESLGKDLNPHSCEVTASSAKSAFEKLKRIKAPRRVAEGLTSVICKHEMNTGSISDQVVSSSTSQFLCKAQSEEIKARFLPSSVARHDQKKLRLGFLPRDKFIGTLFVLSSQNQYELSG</sequence>
<reference evidence="1" key="1">
    <citation type="journal article" date="2023" name="Plant J.">
        <title>The genome of the king protea, Protea cynaroides.</title>
        <authorList>
            <person name="Chang J."/>
            <person name="Duong T.A."/>
            <person name="Schoeman C."/>
            <person name="Ma X."/>
            <person name="Roodt D."/>
            <person name="Barker N."/>
            <person name="Li Z."/>
            <person name="Van de Peer Y."/>
            <person name="Mizrachi E."/>
        </authorList>
    </citation>
    <scope>NUCLEOTIDE SEQUENCE</scope>
    <source>
        <tissue evidence="1">Young leaves</tissue>
    </source>
</reference>
<dbReference type="Proteomes" id="UP001141806">
    <property type="component" value="Unassembled WGS sequence"/>
</dbReference>
<comment type="caution">
    <text evidence="1">The sequence shown here is derived from an EMBL/GenBank/DDBJ whole genome shotgun (WGS) entry which is preliminary data.</text>
</comment>
<proteinExistence type="predicted"/>
<protein>
    <submittedName>
        <fullName evidence="1">Uncharacterized protein</fullName>
    </submittedName>
</protein>